<feature type="compositionally biased region" description="Low complexity" evidence="1">
    <location>
        <begin position="573"/>
        <end position="597"/>
    </location>
</feature>
<dbReference type="EMBL" id="JAPEVG010000007">
    <property type="protein sequence ID" value="KAJ8501431.1"/>
    <property type="molecule type" value="Genomic_DNA"/>
</dbReference>
<feature type="compositionally biased region" description="Polar residues" evidence="1">
    <location>
        <begin position="51"/>
        <end position="69"/>
    </location>
</feature>
<comment type="caution">
    <text evidence="2">The sequence shown here is derived from an EMBL/GenBank/DDBJ whole genome shotgun (WGS) entry which is preliminary data.</text>
</comment>
<feature type="compositionally biased region" description="Polar residues" evidence="1">
    <location>
        <begin position="505"/>
        <end position="517"/>
    </location>
</feature>
<evidence type="ECO:0000313" key="3">
    <source>
        <dbReference type="Proteomes" id="UP001215151"/>
    </source>
</evidence>
<feature type="region of interest" description="Disordered" evidence="1">
    <location>
        <begin position="571"/>
        <end position="601"/>
    </location>
</feature>
<feature type="compositionally biased region" description="Basic residues" evidence="1">
    <location>
        <begin position="225"/>
        <end position="238"/>
    </location>
</feature>
<sequence>MPPTSTVDSPSRLNSPNLRKLSSLRVSKHTRLHSFIRSQETYLASYAQEGKSATASWNSPIAPTGTPKKSLQNVEIESGFGTPVLKPRVDLKPPVPTAEAPIVSEGEGSAEHSENLGARVKARTVKARKEADSSNKSQPIRERNTSSHNKVVSSTHDKSKDQSSKNLVSKRAHSSKLKNSEVNEDHRARLAERRERRRVKKAIVDPKIIRVESDSGDDNEDRGRAKARKASTKTAKSKGLRMPAGLALMHGFSATNIGKNRLTVGPNPVVGVFSKGRASAKASVRKGKAAKLFSEERFLGRDEKELRQSDNSTDSSTGSQVPADEGDIALQERVGPRHKSTKEKTKRVRAKAISDPTTDDAEPDCSNHQTPRSPVKKRARVESPIWDIELGDGRLPSDNESEASDLSKDTRISGTIVLDTRMAKPEWAIAMSPHKISAVGPLKTNQELIRSDVSETSITPSHSASQAAPHRSHTLLDMPPVAAFSKYFVLPPRPRSAVSCPVSGSPPQMNSPVSGQQYGLHHSEESMPRLELESKSGFMAFGAVLEDPIASLSDMSPKQILAALPPRACPQTAGSPLGLSPGLSSPAASMPASHAALESPRQRRRYWHGDLEPGTSVIEPFAVTRDGAFAYPDHATMHPHCDEATVLGHDIHTLAFLEQEDAVYPVQSTSSDSFYVPRADVLLRQPGSATQYSDRRSMFAEDHFDPGGSLYAEYDNPGEVWGDEELDGNAYLGVEDDDRVWGQGDAEGDGGEEAEAFHCPRSTICDPEAAALSPASEDVATATDLNDDLASESESGRDQSVLGSLPRFSQGRALLMGVMEIETGASIGRSRVSRAEEDVARSLRGHWQPQRF</sequence>
<dbReference type="Proteomes" id="UP001215151">
    <property type="component" value="Unassembled WGS sequence"/>
</dbReference>
<feature type="region of interest" description="Disordered" evidence="1">
    <location>
        <begin position="302"/>
        <end position="380"/>
    </location>
</feature>
<dbReference type="AlphaFoldDB" id="A0AAD7XGM5"/>
<accession>A0AAD7XGM5</accession>
<feature type="region of interest" description="Disordered" evidence="1">
    <location>
        <begin position="1"/>
        <end position="24"/>
    </location>
</feature>
<proteinExistence type="predicted"/>
<evidence type="ECO:0000256" key="1">
    <source>
        <dbReference type="SAM" id="MobiDB-lite"/>
    </source>
</evidence>
<feature type="compositionally biased region" description="Basic residues" evidence="1">
    <location>
        <begin position="336"/>
        <end position="350"/>
    </location>
</feature>
<feature type="region of interest" description="Disordered" evidence="1">
    <location>
        <begin position="499"/>
        <end position="528"/>
    </location>
</feature>
<name>A0AAD7XGM5_9APHY</name>
<feature type="region of interest" description="Disordered" evidence="1">
    <location>
        <begin position="50"/>
        <end position="69"/>
    </location>
</feature>
<organism evidence="2 3">
    <name type="scientific">Trametes cubensis</name>
    <dbReference type="NCBI Taxonomy" id="1111947"/>
    <lineage>
        <taxon>Eukaryota</taxon>
        <taxon>Fungi</taxon>
        <taxon>Dikarya</taxon>
        <taxon>Basidiomycota</taxon>
        <taxon>Agaricomycotina</taxon>
        <taxon>Agaricomycetes</taxon>
        <taxon>Polyporales</taxon>
        <taxon>Polyporaceae</taxon>
        <taxon>Trametes</taxon>
    </lineage>
</organism>
<evidence type="ECO:0000313" key="2">
    <source>
        <dbReference type="EMBL" id="KAJ8501431.1"/>
    </source>
</evidence>
<feature type="compositionally biased region" description="Polar residues" evidence="1">
    <location>
        <begin position="1"/>
        <end position="17"/>
    </location>
</feature>
<feature type="region of interest" description="Disordered" evidence="1">
    <location>
        <begin position="83"/>
        <end position="188"/>
    </location>
</feature>
<reference evidence="2" key="1">
    <citation type="submission" date="2022-11" db="EMBL/GenBank/DDBJ databases">
        <title>Genome Sequence of Cubamyces cubensis.</title>
        <authorList>
            <person name="Buettner E."/>
        </authorList>
    </citation>
    <scope>NUCLEOTIDE SEQUENCE</scope>
    <source>
        <strain evidence="2">MPL-01</strain>
    </source>
</reference>
<feature type="compositionally biased region" description="Basic and acidic residues" evidence="1">
    <location>
        <begin position="127"/>
        <end position="145"/>
    </location>
</feature>
<feature type="compositionally biased region" description="Polar residues" evidence="1">
    <location>
        <begin position="309"/>
        <end position="320"/>
    </location>
</feature>
<gene>
    <name evidence="2" type="ORF">ONZ51_g594</name>
</gene>
<feature type="region of interest" description="Disordered" evidence="1">
    <location>
        <begin position="212"/>
        <end position="238"/>
    </location>
</feature>
<feature type="compositionally biased region" description="Basic and acidic residues" evidence="1">
    <location>
        <begin position="178"/>
        <end position="188"/>
    </location>
</feature>
<keyword evidence="3" id="KW-1185">Reference proteome</keyword>
<protein>
    <submittedName>
        <fullName evidence="2">Uncharacterized protein</fullName>
    </submittedName>
</protein>